<feature type="binding site" evidence="20">
    <location>
        <position position="173"/>
    </location>
    <ligand>
        <name>Fe(3+)</name>
        <dbReference type="ChEBI" id="CHEBI:29034"/>
        <label>1</label>
    </ligand>
</feature>
<dbReference type="GO" id="GO:0098552">
    <property type="term" value="C:side of membrane"/>
    <property type="evidence" value="ECO:0007669"/>
    <property type="project" value="UniProtKB-KW"/>
</dbReference>
<feature type="binding site" evidence="19">
    <location>
        <position position="449"/>
    </location>
    <ligand>
        <name>hydrogencarbonate</name>
        <dbReference type="ChEBI" id="CHEBI:17544"/>
        <label>1</label>
    </ligand>
</feature>
<feature type="disulfide bond" evidence="21">
    <location>
        <begin position="333"/>
        <end position="370"/>
    </location>
</feature>
<comment type="caution">
    <text evidence="23">The sequence shown here is derived from an EMBL/GenBank/DDBJ whole genome shotgun (WGS) entry which is preliminary data.</text>
</comment>
<evidence type="ECO:0000256" key="8">
    <source>
        <dbReference type="ARBA" id="ARBA00022729"/>
    </source>
</evidence>
<evidence type="ECO:0000313" key="24">
    <source>
        <dbReference type="Proteomes" id="UP000886611"/>
    </source>
</evidence>
<feature type="non-terminal residue" evidence="23">
    <location>
        <position position="606"/>
    </location>
</feature>
<dbReference type="AlphaFoldDB" id="A0A8X7X7Y7"/>
<evidence type="ECO:0000256" key="10">
    <source>
        <dbReference type="ARBA" id="ARBA00022833"/>
    </source>
</evidence>
<feature type="binding site" evidence="19">
    <location>
        <position position="442"/>
    </location>
    <ligand>
        <name>hydrogencarbonate</name>
        <dbReference type="ChEBI" id="CHEBI:17544"/>
        <label>1</label>
    </ligand>
</feature>
<evidence type="ECO:0000256" key="21">
    <source>
        <dbReference type="PIRSR" id="PIRSR002549-4"/>
    </source>
</evidence>
<dbReference type="InterPro" id="IPR016357">
    <property type="entry name" value="Transferrin"/>
</dbReference>
<dbReference type="PROSITE" id="PS51408">
    <property type="entry name" value="TRANSFERRIN_LIKE_4"/>
    <property type="match status" value="2"/>
</dbReference>
<keyword evidence="3" id="KW-0813">Transport</keyword>
<dbReference type="SUPFAM" id="SSF53850">
    <property type="entry name" value="Periplasmic binding protein-like II"/>
    <property type="match status" value="2"/>
</dbReference>
<feature type="disulfide bond" evidence="21">
    <location>
        <begin position="93"/>
        <end position="179"/>
    </location>
</feature>
<dbReference type="PROSITE" id="PS00206">
    <property type="entry name" value="TRANSFERRIN_LIKE_2"/>
    <property type="match status" value="1"/>
</dbReference>
<evidence type="ECO:0000256" key="6">
    <source>
        <dbReference type="ARBA" id="ARBA00022622"/>
    </source>
</evidence>
<evidence type="ECO:0000313" key="23">
    <source>
        <dbReference type="EMBL" id="KAG2462594.1"/>
    </source>
</evidence>
<dbReference type="GO" id="GO:0055037">
    <property type="term" value="C:recycling endosome"/>
    <property type="evidence" value="ECO:0007669"/>
    <property type="project" value="TreeGrafter"/>
</dbReference>
<keyword evidence="7 20" id="KW-0479">Metal-binding</keyword>
<dbReference type="GO" id="GO:0005886">
    <property type="term" value="C:plasma membrane"/>
    <property type="evidence" value="ECO:0007669"/>
    <property type="project" value="UniProtKB-SubCell"/>
</dbReference>
<feature type="binding site" evidence="19">
    <location>
        <position position="95"/>
    </location>
    <ligand>
        <name>hydrogencarbonate</name>
        <dbReference type="ChEBI" id="CHEBI:17544"/>
        <label>1</label>
    </ligand>
</feature>
<dbReference type="EMBL" id="JAATIS010004040">
    <property type="protein sequence ID" value="KAG2462594.1"/>
    <property type="molecule type" value="Genomic_DNA"/>
</dbReference>
<evidence type="ECO:0000256" key="20">
    <source>
        <dbReference type="PIRSR" id="PIRSR002549-3"/>
    </source>
</evidence>
<keyword evidence="12" id="KW-0406">Ion transport</keyword>
<evidence type="ECO:0000256" key="7">
    <source>
        <dbReference type="ARBA" id="ARBA00022723"/>
    </source>
</evidence>
<feature type="binding site" evidence="19">
    <location>
        <position position="99"/>
    </location>
    <ligand>
        <name>hydrogencarbonate</name>
        <dbReference type="ChEBI" id="CHEBI:17544"/>
        <label>1</label>
    </ligand>
</feature>
<evidence type="ECO:0000256" key="2">
    <source>
        <dbReference type="ARBA" id="ARBA00011245"/>
    </source>
</evidence>
<dbReference type="PROSITE" id="PS00205">
    <property type="entry name" value="TRANSFERRIN_LIKE_1"/>
    <property type="match status" value="1"/>
</dbReference>
<protein>
    <recommendedName>
        <fullName evidence="18">Melanotransferrin</fullName>
    </recommendedName>
</protein>
<dbReference type="PRINTS" id="PR00422">
    <property type="entry name" value="TRANSFERRIN"/>
</dbReference>
<keyword evidence="10" id="KW-0862">Zinc</keyword>
<feature type="non-terminal residue" evidence="23">
    <location>
        <position position="1"/>
    </location>
</feature>
<dbReference type="GO" id="GO:0005615">
    <property type="term" value="C:extracellular space"/>
    <property type="evidence" value="ECO:0007669"/>
    <property type="project" value="InterPro"/>
</dbReference>
<dbReference type="PROSITE" id="PS00207">
    <property type="entry name" value="TRANSFERRIN_LIKE_3"/>
    <property type="match status" value="2"/>
</dbReference>
<dbReference type="PANTHER" id="PTHR11485:SF21">
    <property type="entry name" value="MELANOTRANSFERRIN"/>
    <property type="match status" value="1"/>
</dbReference>
<feature type="binding site" evidence="19">
    <location>
        <position position="448"/>
    </location>
    <ligand>
        <name>hydrogencarbonate</name>
        <dbReference type="ChEBI" id="CHEBI:17544"/>
        <label>1</label>
    </ligand>
</feature>
<keyword evidence="6" id="KW-0336">GPI-anchor</keyword>
<feature type="domain" description="Transferrin-like" evidence="22">
    <location>
        <begin position="1"/>
        <end position="321"/>
    </location>
</feature>
<dbReference type="Gene3D" id="3.40.190.10">
    <property type="entry name" value="Periplasmic binding protein-like II"/>
    <property type="match status" value="4"/>
</dbReference>
<evidence type="ECO:0000256" key="11">
    <source>
        <dbReference type="ARBA" id="ARBA00023004"/>
    </source>
</evidence>
<sequence length="606" mass="65674">MANAFSQAGIQPALSCIAGMSSIDCIEKIAAKEADAVTLNGGSVYEAGKRYNLKPVVDEKYDEEPGLSYYGVAVIRKSNNNFNFTSLKGKKSCHTGLGRTAGWNVPMGYLISSGKMSVMGCDVLKGASDFFAASCVPGANVDGYPPSLCQLCIGDENENNKCTKNAEERYFNYSGAFRCLAEGAGDVAFVKHTTVLENTNGANPDQWAKNLLSQDFQLLCPNGLKAEIGDYRRCSLAKVPSQAIVIRPDANGEDIFKMLNDGQMMFGRGGSSHFKMFDSSAYSGKDLLFKDTTTALIKIEKQTFEAWLGNDYLNALSALDCSPGRVPEYLRWCVLSTQELWKCADMATNFSRKSLTPKIQCISGSSTTDCLQKIKNKEADAITLDGGFIYKAGKTEGLVPAAAEAYSDTSAGSSYFAVAVVKKSAHDSFTFNDLKGRKSCHTGYGRTAGWNIPVGILIEKGLIRATSCDLAKGKNTEAWAAGLKSTDFQLLCPNGARAEVTSYATCNLAQVPAHAVMVHPDTSIYAIYGLLDKAQLFFSNDSNLGEFKMFDSSKYEAPDLIFKDSTLRIVSVEEKKTYEAWLGQGYMNSMEGLECAGIGIVNFLFD</sequence>
<feature type="binding site" evidence="20">
    <location>
        <position position="385"/>
    </location>
    <ligand>
        <name>Fe(3+)</name>
        <dbReference type="ChEBI" id="CHEBI:29034"/>
        <label>1</label>
    </ligand>
</feature>
<feature type="disulfide bond" evidence="21">
    <location>
        <begin position="343"/>
        <end position="361"/>
    </location>
</feature>
<feature type="binding site" evidence="20">
    <location>
        <position position="514"/>
    </location>
    <ligand>
        <name>Fe(3+)</name>
        <dbReference type="ChEBI" id="CHEBI:29034"/>
        <label>1</label>
    </ligand>
</feature>
<evidence type="ECO:0000256" key="1">
    <source>
        <dbReference type="ARBA" id="ARBA00004609"/>
    </source>
</evidence>
<proteinExistence type="predicted"/>
<dbReference type="CDD" id="cd13529">
    <property type="entry name" value="PBP2_transferrin"/>
    <property type="match status" value="1"/>
</dbReference>
<dbReference type="GO" id="GO:0006826">
    <property type="term" value="P:iron ion transport"/>
    <property type="evidence" value="ECO:0007669"/>
    <property type="project" value="UniProtKB-KW"/>
</dbReference>
<evidence type="ECO:0000256" key="13">
    <source>
        <dbReference type="ARBA" id="ARBA00023136"/>
    </source>
</evidence>
<gene>
    <name evidence="23" type="primary">Meltf</name>
    <name evidence="23" type="ORF">GTO96_0000821</name>
</gene>
<dbReference type="Proteomes" id="UP000886611">
    <property type="component" value="Unassembled WGS sequence"/>
</dbReference>
<evidence type="ECO:0000256" key="14">
    <source>
        <dbReference type="ARBA" id="ARBA00023157"/>
    </source>
</evidence>
<dbReference type="PIRSF" id="PIRSF002549">
    <property type="entry name" value="Transferrin"/>
    <property type="match status" value="1"/>
</dbReference>
<feature type="binding site" evidence="20">
    <location>
        <position position="69"/>
    </location>
    <ligand>
        <name>Fe(3+)</name>
        <dbReference type="ChEBI" id="CHEBI:29034"/>
        <label>1</label>
    </ligand>
</feature>
<dbReference type="SMART" id="SM00094">
    <property type="entry name" value="TR_FER"/>
    <property type="match status" value="2"/>
</dbReference>
<keyword evidence="14 21" id="KW-1015">Disulfide bond</keyword>
<accession>A0A8X7X7Y7</accession>
<feature type="disulfide bond" evidence="21">
    <location>
        <begin position="149"/>
        <end position="162"/>
    </location>
</feature>
<reference evidence="23 24" key="1">
    <citation type="journal article" date="2021" name="Cell">
        <title>Tracing the genetic footprints of vertebrate landing in non-teleost ray-finned fishes.</title>
        <authorList>
            <person name="Bi X."/>
            <person name="Wang K."/>
            <person name="Yang L."/>
            <person name="Pan H."/>
            <person name="Jiang H."/>
            <person name="Wei Q."/>
            <person name="Fang M."/>
            <person name="Yu H."/>
            <person name="Zhu C."/>
            <person name="Cai Y."/>
            <person name="He Y."/>
            <person name="Gan X."/>
            <person name="Zeng H."/>
            <person name="Yu D."/>
            <person name="Zhu Y."/>
            <person name="Jiang H."/>
            <person name="Qiu Q."/>
            <person name="Yang H."/>
            <person name="Zhang Y.E."/>
            <person name="Wang W."/>
            <person name="Zhu M."/>
            <person name="He S."/>
            <person name="Zhang G."/>
        </authorList>
    </citation>
    <scope>NUCLEOTIDE SEQUENCE [LARGE SCALE GENOMIC DNA]</scope>
    <source>
        <strain evidence="23">Bchr_013</strain>
    </source>
</reference>
<keyword evidence="8" id="KW-0732">Signal</keyword>
<evidence type="ECO:0000256" key="4">
    <source>
        <dbReference type="ARBA" id="ARBA00022475"/>
    </source>
</evidence>
<feature type="disulfide bond" evidence="21">
    <location>
        <begin position="492"/>
        <end position="506"/>
    </location>
</feature>
<dbReference type="InterPro" id="IPR018195">
    <property type="entry name" value="Transferrin_Fe_BS"/>
</dbReference>
<feature type="disulfide bond" evidence="21">
    <location>
        <begin position="220"/>
        <end position="234"/>
    </location>
</feature>
<keyword evidence="11 20" id="KW-0408">Iron</keyword>
<dbReference type="InterPro" id="IPR001156">
    <property type="entry name" value="Transferrin-like_dom"/>
</dbReference>
<dbReference type="GO" id="GO:0046872">
    <property type="term" value="F:metal ion binding"/>
    <property type="evidence" value="ECO:0007669"/>
    <property type="project" value="UniProtKB-KW"/>
</dbReference>
<evidence type="ECO:0000259" key="22">
    <source>
        <dbReference type="PROSITE" id="PS51408"/>
    </source>
</evidence>
<feature type="binding site" evidence="19">
    <location>
        <position position="102"/>
    </location>
    <ligand>
        <name>hydrogencarbonate</name>
        <dbReference type="ChEBI" id="CHEBI:17544"/>
        <label>1</label>
    </ligand>
</feature>
<feature type="disulfide bond" evidence="21">
    <location>
        <begin position="135"/>
        <end position="152"/>
    </location>
</feature>
<name>A0A8X7X7Y7_POLSE</name>
<keyword evidence="4" id="KW-1003">Cell membrane</keyword>
<dbReference type="GO" id="GO:0005769">
    <property type="term" value="C:early endosome"/>
    <property type="evidence" value="ECO:0007669"/>
    <property type="project" value="TreeGrafter"/>
</dbReference>
<feature type="binding site" evidence="19">
    <location>
        <position position="446"/>
    </location>
    <ligand>
        <name>hydrogencarbonate</name>
        <dbReference type="ChEBI" id="CHEBI:17544"/>
        <label>1</label>
    </ligand>
</feature>
<evidence type="ECO:0000256" key="3">
    <source>
        <dbReference type="ARBA" id="ARBA00022448"/>
    </source>
</evidence>
<feature type="binding site" evidence="20">
    <location>
        <position position="415"/>
    </location>
    <ligand>
        <name>Fe(3+)</name>
        <dbReference type="ChEBI" id="CHEBI:29034"/>
        <label>1</label>
    </ligand>
</feature>
<evidence type="ECO:0000256" key="17">
    <source>
        <dbReference type="ARBA" id="ARBA00054140"/>
    </source>
</evidence>
<feature type="domain" description="Transferrin-like" evidence="22">
    <location>
        <begin position="330"/>
        <end position="595"/>
    </location>
</feature>
<evidence type="ECO:0000256" key="19">
    <source>
        <dbReference type="PIRSR" id="PIRSR002549-2"/>
    </source>
</evidence>
<evidence type="ECO:0000256" key="15">
    <source>
        <dbReference type="ARBA" id="ARBA00023180"/>
    </source>
</evidence>
<comment type="function">
    <text evidence="17">Involved in iron cellular uptake. Seems to be internalized and then recycled back to the cell membrane. Binds a single atom of iron per subunit. Could also bind zinc.</text>
</comment>
<keyword evidence="15" id="KW-0325">Glycoprotein</keyword>
<evidence type="ECO:0000256" key="12">
    <source>
        <dbReference type="ARBA" id="ARBA00023065"/>
    </source>
</evidence>
<dbReference type="FunFam" id="3.40.190.10:FF:000108">
    <property type="entry name" value="melanotransferrin"/>
    <property type="match status" value="1"/>
</dbReference>
<evidence type="ECO:0000256" key="9">
    <source>
        <dbReference type="ARBA" id="ARBA00022737"/>
    </source>
</evidence>
<comment type="subunit">
    <text evidence="2">Monomer.</text>
</comment>
<keyword evidence="9" id="KW-0677">Repeat</keyword>
<dbReference type="PANTHER" id="PTHR11485">
    <property type="entry name" value="TRANSFERRIN"/>
    <property type="match status" value="1"/>
</dbReference>
<dbReference type="Pfam" id="PF00405">
    <property type="entry name" value="Transferrin"/>
    <property type="match status" value="3"/>
</dbReference>
<keyword evidence="16" id="KW-0449">Lipoprotein</keyword>
<comment type="subcellular location">
    <subcellularLocation>
        <location evidence="1">Cell membrane</location>
        <topology evidence="1">Lipid-anchor</topology>
        <topology evidence="1">GPI-anchor</topology>
    </subcellularLocation>
</comment>
<evidence type="ECO:0000256" key="16">
    <source>
        <dbReference type="ARBA" id="ARBA00023288"/>
    </source>
</evidence>
<organism evidence="23 24">
    <name type="scientific">Polypterus senegalus</name>
    <name type="common">Senegal bichir</name>
    <dbReference type="NCBI Taxonomy" id="55291"/>
    <lineage>
        <taxon>Eukaryota</taxon>
        <taxon>Metazoa</taxon>
        <taxon>Chordata</taxon>
        <taxon>Craniata</taxon>
        <taxon>Vertebrata</taxon>
        <taxon>Euteleostomi</taxon>
        <taxon>Actinopterygii</taxon>
        <taxon>Polypteriformes</taxon>
        <taxon>Polypteridae</taxon>
        <taxon>Polypterus</taxon>
    </lineage>
</organism>
<keyword evidence="5" id="KW-0410">Iron transport</keyword>
<keyword evidence="13" id="KW-0472">Membrane</keyword>
<evidence type="ECO:0000256" key="18">
    <source>
        <dbReference type="ARBA" id="ARBA00072985"/>
    </source>
</evidence>
<keyword evidence="24" id="KW-1185">Reference proteome</keyword>
<evidence type="ECO:0000256" key="5">
    <source>
        <dbReference type="ARBA" id="ARBA00022496"/>
    </source>
</evidence>
<feature type="binding site" evidence="19">
    <location>
        <position position="101"/>
    </location>
    <ligand>
        <name>hydrogencarbonate</name>
        <dbReference type="ChEBI" id="CHEBI:17544"/>
        <label>1</label>
    </ligand>
</feature>